<dbReference type="InterPro" id="IPR008927">
    <property type="entry name" value="6-PGluconate_DH-like_C_sf"/>
</dbReference>
<organism evidence="17 18">
    <name type="scientific">Buchnera aphidicola</name>
    <name type="common">Cinara curvipes</name>
    <dbReference type="NCBI Taxonomy" id="2518975"/>
    <lineage>
        <taxon>Bacteria</taxon>
        <taxon>Pseudomonadati</taxon>
        <taxon>Pseudomonadota</taxon>
        <taxon>Gammaproteobacteria</taxon>
        <taxon>Enterobacterales</taxon>
        <taxon>Erwiniaceae</taxon>
        <taxon>Buchnera</taxon>
    </lineage>
</organism>
<keyword evidence="7" id="KW-0677">Repeat</keyword>
<evidence type="ECO:0000256" key="14">
    <source>
        <dbReference type="PROSITE-ProRule" id="PRU01198"/>
    </source>
</evidence>
<dbReference type="UniPathway" id="UPA00049">
    <property type="reaction ID" value="UER00060"/>
</dbReference>
<dbReference type="GO" id="GO:0046872">
    <property type="term" value="F:metal ion binding"/>
    <property type="evidence" value="ECO:0007669"/>
    <property type="project" value="UniProtKB-UniRule"/>
</dbReference>
<evidence type="ECO:0000256" key="2">
    <source>
        <dbReference type="ARBA" id="ARBA00004864"/>
    </source>
</evidence>
<feature type="binding site" evidence="14">
    <location>
        <position position="394"/>
    </location>
    <ligand>
        <name>Mg(2+)</name>
        <dbReference type="ChEBI" id="CHEBI:18420"/>
        <label>2</label>
    </ligand>
</feature>
<dbReference type="InterPro" id="IPR000506">
    <property type="entry name" value="KARI_C"/>
</dbReference>
<dbReference type="Pfam" id="PF01450">
    <property type="entry name" value="KARI_C"/>
    <property type="match status" value="2"/>
</dbReference>
<dbReference type="GO" id="GO:0016853">
    <property type="term" value="F:isomerase activity"/>
    <property type="evidence" value="ECO:0007669"/>
    <property type="project" value="UniProtKB-KW"/>
</dbReference>
<dbReference type="AlphaFoldDB" id="A0A451D787"/>
<comment type="pathway">
    <text evidence="3">Amino-acid biosynthesis; L-isoleucine biosynthesis; L-isoleucine from 2-oxobutanoate: step 2/4.</text>
</comment>
<feature type="domain" description="KARI N-terminal Rossmann" evidence="15">
    <location>
        <begin position="17"/>
        <end position="208"/>
    </location>
</feature>
<proteinExistence type="inferred from homology"/>
<evidence type="ECO:0000313" key="18">
    <source>
        <dbReference type="Proteomes" id="UP000294344"/>
    </source>
</evidence>
<feature type="binding site" evidence="14">
    <location>
        <position position="390"/>
    </location>
    <ligand>
        <name>Mg(2+)</name>
        <dbReference type="ChEBI" id="CHEBI:18420"/>
        <label>2</label>
    </ligand>
</feature>
<feature type="binding site" evidence="14">
    <location>
        <position position="217"/>
    </location>
    <ligand>
        <name>Mg(2+)</name>
        <dbReference type="ChEBI" id="CHEBI:18420"/>
        <label>2</label>
    </ligand>
</feature>
<evidence type="ECO:0000313" key="17">
    <source>
        <dbReference type="EMBL" id="VFP81667.1"/>
    </source>
</evidence>
<dbReference type="GO" id="GO:0005829">
    <property type="term" value="C:cytosol"/>
    <property type="evidence" value="ECO:0007669"/>
    <property type="project" value="TreeGrafter"/>
</dbReference>
<dbReference type="PANTHER" id="PTHR21371">
    <property type="entry name" value="KETOL-ACID REDUCTOISOMERASE, MITOCHONDRIAL"/>
    <property type="match status" value="1"/>
</dbReference>
<keyword evidence="5 14" id="KW-0028">Amino-acid biosynthesis</keyword>
<dbReference type="InterPro" id="IPR013023">
    <property type="entry name" value="KARI"/>
</dbReference>
<comment type="caution">
    <text evidence="14">Lacks conserved residue(s) required for the propagation of feature annotation.</text>
</comment>
<dbReference type="UniPathway" id="UPA00047">
    <property type="reaction ID" value="UER00056"/>
</dbReference>
<dbReference type="GO" id="GO:0004455">
    <property type="term" value="F:ketol-acid reductoisomerase activity"/>
    <property type="evidence" value="ECO:0007669"/>
    <property type="project" value="UniProtKB-UniRule"/>
</dbReference>
<evidence type="ECO:0000256" key="6">
    <source>
        <dbReference type="ARBA" id="ARBA00022723"/>
    </source>
</evidence>
<feature type="binding site" evidence="14">
    <location>
        <position position="217"/>
    </location>
    <ligand>
        <name>Mg(2+)</name>
        <dbReference type="ChEBI" id="CHEBI:18420"/>
        <label>1</label>
    </ligand>
</feature>
<evidence type="ECO:0000256" key="9">
    <source>
        <dbReference type="ARBA" id="ARBA00023002"/>
    </source>
</evidence>
<dbReference type="InterPro" id="IPR036291">
    <property type="entry name" value="NAD(P)-bd_dom_sf"/>
</dbReference>
<keyword evidence="8 14" id="KW-0460">Magnesium</keyword>
<evidence type="ECO:0000259" key="15">
    <source>
        <dbReference type="PROSITE" id="PS51850"/>
    </source>
</evidence>
<dbReference type="PROSITE" id="PS51851">
    <property type="entry name" value="KARI_C"/>
    <property type="match status" value="2"/>
</dbReference>
<dbReference type="EMBL" id="LR217710">
    <property type="protein sequence ID" value="VFP81667.1"/>
    <property type="molecule type" value="Genomic_DNA"/>
</dbReference>
<evidence type="ECO:0000256" key="4">
    <source>
        <dbReference type="ARBA" id="ARBA00010318"/>
    </source>
</evidence>
<dbReference type="Pfam" id="PF07991">
    <property type="entry name" value="KARI_N"/>
    <property type="match status" value="1"/>
</dbReference>
<dbReference type="Proteomes" id="UP000294344">
    <property type="component" value="Chromosome"/>
</dbReference>
<comment type="cofactor">
    <cofactor evidence="1">
        <name>Mg(2+)</name>
        <dbReference type="ChEBI" id="CHEBI:18420"/>
    </cofactor>
</comment>
<dbReference type="NCBIfam" id="NF003557">
    <property type="entry name" value="PRK05225.1"/>
    <property type="match status" value="1"/>
</dbReference>
<keyword evidence="17" id="KW-0413">Isomerase</keyword>
<comment type="pathway">
    <text evidence="2">Amino-acid biosynthesis; L-valine biosynthesis; L-valine from pyruvate: step 2/4.</text>
</comment>
<feature type="domain" description="KARI C-terminal knotted" evidence="16">
    <location>
        <begin position="346"/>
        <end position="485"/>
    </location>
</feature>
<evidence type="ECO:0000256" key="1">
    <source>
        <dbReference type="ARBA" id="ARBA00001946"/>
    </source>
</evidence>
<gene>
    <name evidence="17" type="primary">ilvC</name>
    <name evidence="17" type="ORF">BUCICURV3402_399</name>
</gene>
<evidence type="ECO:0000256" key="8">
    <source>
        <dbReference type="ARBA" id="ARBA00022842"/>
    </source>
</evidence>
<dbReference type="GO" id="GO:0009099">
    <property type="term" value="P:L-valine biosynthetic process"/>
    <property type="evidence" value="ECO:0007669"/>
    <property type="project" value="UniProtKB-UniRule"/>
</dbReference>
<dbReference type="Gene3D" id="3.40.50.720">
    <property type="entry name" value="NAD(P)-binding Rossmann-like Domain"/>
    <property type="match status" value="1"/>
</dbReference>
<evidence type="ECO:0000256" key="11">
    <source>
        <dbReference type="ARBA" id="ARBA00047612"/>
    </source>
</evidence>
<dbReference type="PANTHER" id="PTHR21371:SF1">
    <property type="entry name" value="KETOL-ACID REDUCTOISOMERASE, MITOCHONDRIAL"/>
    <property type="match status" value="1"/>
</dbReference>
<evidence type="ECO:0000256" key="5">
    <source>
        <dbReference type="ARBA" id="ARBA00022605"/>
    </source>
</evidence>
<evidence type="ECO:0000256" key="3">
    <source>
        <dbReference type="ARBA" id="ARBA00004885"/>
    </source>
</evidence>
<accession>A0A451D787</accession>
<dbReference type="PROSITE" id="PS51850">
    <property type="entry name" value="KARI_N"/>
    <property type="match status" value="1"/>
</dbReference>
<feature type="binding site" evidence="14">
    <location>
        <position position="415"/>
    </location>
    <ligand>
        <name>substrate</name>
    </ligand>
</feature>
<reference evidence="17 18" key="1">
    <citation type="submission" date="2019-02" db="EMBL/GenBank/DDBJ databases">
        <authorList>
            <person name="Manzano-Marin A."/>
            <person name="Manzano-Marin A."/>
        </authorList>
    </citation>
    <scope>NUCLEOTIDE SEQUENCE [LARGE SCALE GENOMIC DNA]</scope>
    <source>
        <strain evidence="17 18">BuCicurvipes</strain>
    </source>
</reference>
<dbReference type="NCBIfam" id="TIGR00465">
    <property type="entry name" value="ilvC"/>
    <property type="match status" value="1"/>
</dbReference>
<dbReference type="SUPFAM" id="SSF51735">
    <property type="entry name" value="NAD(P)-binding Rossmann-fold domains"/>
    <property type="match status" value="1"/>
</dbReference>
<evidence type="ECO:0000259" key="16">
    <source>
        <dbReference type="PROSITE" id="PS51851"/>
    </source>
</evidence>
<dbReference type="InterPro" id="IPR013116">
    <property type="entry name" value="KARI_N"/>
</dbReference>
<evidence type="ECO:0000256" key="10">
    <source>
        <dbReference type="ARBA" id="ARBA00023304"/>
    </source>
</evidence>
<sequence length="494" mass="56027">MKNFFDSLSFREQLIELKTGFLMKKNDFLNSQEILKDKKIVIVGCGAQGLNQGLNLRDSGFNVSFVLPESSIKNKSISWKNVTKENFYVDIYEKLIPNADLVINLTPDKQHSMVVKKLQKLMKKDSVLGYSHGFNIVEEGEEIRSDITVIMVAPKCPGTEVRKEFLMGFGVPTLIAVHKKNDPYSKGLNIAKAWACGLGSHKAGVLQSSFIAEVKSDLMGEQTILCGMLQACSLSCYEHLIEKGYSSDYSATLLQFGWEKLAECMKEGGIKLLLSRLSSVARIRVHELSIQLKNLLKPLFCLHMDDIISGVFSKKMISDWKCGDKQLIKWRKNLRKSSFENASLYNNRKILDHEYFNKCSLMVAMLKAGVELSFETMIDTGITPESAYYESLHELPLITNTISRKRLYEMNLVISDTAEYGSYLFSERALPLLKKFLISLHSDDLGESIKESYISNIQLLNLNNLVDKHPIEKIGKKLRLYMNVMKSTAYNNKN</sequence>
<comment type="catalytic activity">
    <reaction evidence="12">
        <text>(2R)-2,3-dihydroxy-3-methylbutanoate + NADP(+) = (2S)-2-acetolactate + NADPH + H(+)</text>
        <dbReference type="Rhea" id="RHEA:22068"/>
        <dbReference type="ChEBI" id="CHEBI:15378"/>
        <dbReference type="ChEBI" id="CHEBI:49072"/>
        <dbReference type="ChEBI" id="CHEBI:57783"/>
        <dbReference type="ChEBI" id="CHEBI:58349"/>
        <dbReference type="ChEBI" id="CHEBI:58476"/>
        <dbReference type="EC" id="1.1.1.86"/>
    </reaction>
</comment>
<dbReference type="RefSeq" id="WP_154029421.1">
    <property type="nucleotide sequence ID" value="NZ_LR217710.1"/>
</dbReference>
<evidence type="ECO:0000256" key="7">
    <source>
        <dbReference type="ARBA" id="ARBA00022737"/>
    </source>
</evidence>
<dbReference type="EC" id="1.1.1.86" evidence="13"/>
<keyword evidence="6 14" id="KW-0479">Metal-binding</keyword>
<keyword evidence="10 14" id="KW-0100">Branched-chain amino acid biosynthesis</keyword>
<comment type="catalytic activity">
    <reaction evidence="11">
        <text>(2R,3R)-2,3-dihydroxy-3-methylpentanoate + NADP(+) = (S)-2-ethyl-2-hydroxy-3-oxobutanoate + NADPH + H(+)</text>
        <dbReference type="Rhea" id="RHEA:13493"/>
        <dbReference type="ChEBI" id="CHEBI:15378"/>
        <dbReference type="ChEBI" id="CHEBI:49256"/>
        <dbReference type="ChEBI" id="CHEBI:49258"/>
        <dbReference type="ChEBI" id="CHEBI:57783"/>
        <dbReference type="ChEBI" id="CHEBI:58349"/>
        <dbReference type="EC" id="1.1.1.86"/>
    </reaction>
</comment>
<feature type="binding site" evidence="14">
    <location>
        <position position="221"/>
    </location>
    <ligand>
        <name>Mg(2+)</name>
        <dbReference type="ChEBI" id="CHEBI:18420"/>
        <label>1</label>
    </ligand>
</feature>
<keyword evidence="9 14" id="KW-0560">Oxidoreductase</keyword>
<dbReference type="Gene3D" id="1.10.1040.10">
    <property type="entry name" value="N-(1-d-carboxylethyl)-l-norvaline Dehydrogenase, domain 2"/>
    <property type="match status" value="1"/>
</dbReference>
<name>A0A451D787_9GAMM</name>
<evidence type="ECO:0000256" key="13">
    <source>
        <dbReference type="NCBIfam" id="TIGR00465"/>
    </source>
</evidence>
<protein>
    <recommendedName>
        <fullName evidence="13">Ketol-acid reductoisomerase</fullName>
        <ecNumber evidence="13">1.1.1.86</ecNumber>
    </recommendedName>
</protein>
<feature type="binding site" evidence="14">
    <location>
        <position position="278"/>
    </location>
    <ligand>
        <name>substrate</name>
    </ligand>
</feature>
<dbReference type="SUPFAM" id="SSF48179">
    <property type="entry name" value="6-phosphogluconate dehydrogenase C-terminal domain-like"/>
    <property type="match status" value="2"/>
</dbReference>
<evidence type="ECO:0000256" key="12">
    <source>
        <dbReference type="ARBA" id="ARBA00049021"/>
    </source>
</evidence>
<feature type="domain" description="KARI C-terminal knotted" evidence="16">
    <location>
        <begin position="209"/>
        <end position="341"/>
    </location>
</feature>
<comment type="similarity">
    <text evidence="4 14">Belongs to the ketol-acid reductoisomerase family.</text>
</comment>
<dbReference type="InterPro" id="IPR013328">
    <property type="entry name" value="6PGD_dom2"/>
</dbReference>
<dbReference type="GO" id="GO:0009097">
    <property type="term" value="P:isoleucine biosynthetic process"/>
    <property type="evidence" value="ECO:0007669"/>
    <property type="project" value="UniProtKB-UniRule"/>
</dbReference>
<dbReference type="OrthoDB" id="9804088at2"/>